<dbReference type="Proteomes" id="UP000001968">
    <property type="component" value="Chromosome"/>
</dbReference>
<reference evidence="4" key="1">
    <citation type="journal article" date="2010" name="Environ. Microbiol.">
        <title>The genome of Syntrophomonas wolfei: new insights into syntrophic metabolism and biohydrogen production.</title>
        <authorList>
            <person name="Sieber J.R."/>
            <person name="Sims D.R."/>
            <person name="Han C."/>
            <person name="Kim E."/>
            <person name="Lykidis A."/>
            <person name="Lapidus A.L."/>
            <person name="McDonnald E."/>
            <person name="Rohlin L."/>
            <person name="Culley D.E."/>
            <person name="Gunsalus R."/>
            <person name="McInerney M.J."/>
        </authorList>
    </citation>
    <scope>NUCLEOTIDE SEQUENCE [LARGE SCALE GENOMIC DNA]</scope>
    <source>
        <strain evidence="4">DSM 2245B / Goettingen</strain>
    </source>
</reference>
<evidence type="ECO:0000313" key="4">
    <source>
        <dbReference type="Proteomes" id="UP000001968"/>
    </source>
</evidence>
<dbReference type="OrthoDB" id="6427at2"/>
<keyword evidence="4" id="KW-1185">Reference proteome</keyword>
<dbReference type="InterPro" id="IPR006442">
    <property type="entry name" value="Antitoxin_Phd/YefM"/>
</dbReference>
<dbReference type="SUPFAM" id="SSF143120">
    <property type="entry name" value="YefM-like"/>
    <property type="match status" value="1"/>
</dbReference>
<organism evidence="3 4">
    <name type="scientific">Syntrophomonas wolfei subsp. wolfei (strain DSM 2245B / Goettingen)</name>
    <dbReference type="NCBI Taxonomy" id="335541"/>
    <lineage>
        <taxon>Bacteria</taxon>
        <taxon>Bacillati</taxon>
        <taxon>Bacillota</taxon>
        <taxon>Clostridia</taxon>
        <taxon>Eubacteriales</taxon>
        <taxon>Syntrophomonadaceae</taxon>
        <taxon>Syntrophomonas</taxon>
    </lineage>
</organism>
<name>Q0AZT3_SYNWW</name>
<comment type="function">
    <text evidence="2">Antitoxin component of a type II toxin-antitoxin (TA) system.</text>
</comment>
<comment type="similarity">
    <text evidence="1 2">Belongs to the phD/YefM antitoxin family.</text>
</comment>
<sequence length="84" mass="9674">MMAVNYSTLRENLKKYCDAANQDLEPIIVTRKNGGNVVLISESEYNNLLENLYIRSDPEYYNKLLKSIEELKSGKTLRSELADE</sequence>
<evidence type="ECO:0000313" key="3">
    <source>
        <dbReference type="EMBL" id="ABI67771.1"/>
    </source>
</evidence>
<dbReference type="eggNOG" id="COG2161">
    <property type="taxonomic scope" value="Bacteria"/>
</dbReference>
<dbReference type="KEGG" id="swo:Swol_0433"/>
<evidence type="ECO:0000256" key="2">
    <source>
        <dbReference type="RuleBase" id="RU362080"/>
    </source>
</evidence>
<protein>
    <recommendedName>
        <fullName evidence="2">Antitoxin</fullName>
    </recommendedName>
</protein>
<dbReference type="Gene3D" id="3.40.1620.10">
    <property type="entry name" value="YefM-like domain"/>
    <property type="match status" value="1"/>
</dbReference>
<dbReference type="EMBL" id="CP000448">
    <property type="protein sequence ID" value="ABI67771.1"/>
    <property type="molecule type" value="Genomic_DNA"/>
</dbReference>
<gene>
    <name evidence="3" type="ordered locus">Swol_0433</name>
</gene>
<dbReference type="Gene3D" id="1.10.1220.170">
    <property type="match status" value="1"/>
</dbReference>
<dbReference type="HOGENOM" id="CLU_155837_4_1_9"/>
<proteinExistence type="inferred from homology"/>
<dbReference type="AlphaFoldDB" id="Q0AZT3"/>
<dbReference type="PANTHER" id="PTHR33713:SF6">
    <property type="entry name" value="ANTITOXIN YEFM"/>
    <property type="match status" value="1"/>
</dbReference>
<dbReference type="NCBIfam" id="TIGR01552">
    <property type="entry name" value="phd_fam"/>
    <property type="match status" value="1"/>
</dbReference>
<dbReference type="PANTHER" id="PTHR33713">
    <property type="entry name" value="ANTITOXIN YAFN-RELATED"/>
    <property type="match status" value="1"/>
</dbReference>
<accession>Q0AZT3</accession>
<dbReference type="InterPro" id="IPR036165">
    <property type="entry name" value="YefM-like_sf"/>
</dbReference>
<evidence type="ECO:0000256" key="1">
    <source>
        <dbReference type="ARBA" id="ARBA00009981"/>
    </source>
</evidence>
<dbReference type="Pfam" id="PF02604">
    <property type="entry name" value="PhdYeFM_antitox"/>
    <property type="match status" value="1"/>
</dbReference>
<dbReference type="RefSeq" id="WP_011639879.1">
    <property type="nucleotide sequence ID" value="NC_008346.1"/>
</dbReference>
<dbReference type="STRING" id="335541.Swol_0433"/>
<dbReference type="InterPro" id="IPR051405">
    <property type="entry name" value="phD/YefM_antitoxin"/>
</dbReference>